<dbReference type="SUPFAM" id="SSF51445">
    <property type="entry name" value="(Trans)glycosidases"/>
    <property type="match status" value="1"/>
</dbReference>
<dbReference type="InterPro" id="IPR001764">
    <property type="entry name" value="Glyco_hydro_3_N"/>
</dbReference>
<dbReference type="AlphaFoldDB" id="A0AAD5V1L6"/>
<dbReference type="Gene3D" id="2.60.40.10">
    <property type="entry name" value="Immunoglobulins"/>
    <property type="match status" value="1"/>
</dbReference>
<dbReference type="InterPro" id="IPR002772">
    <property type="entry name" value="Glyco_hydro_3_C"/>
</dbReference>
<comment type="catalytic activity">
    <reaction evidence="1">
        <text>Hydrolysis of terminal, non-reducing beta-D-glucosyl residues with release of beta-D-glucose.</text>
        <dbReference type="EC" id="3.2.1.21"/>
    </reaction>
</comment>
<gene>
    <name evidence="7" type="ORF">NLI96_g6250</name>
</gene>
<proteinExistence type="inferred from homology"/>
<dbReference type="PRINTS" id="PR00133">
    <property type="entry name" value="GLHYDRLASE3"/>
</dbReference>
<dbReference type="Pfam" id="PF01915">
    <property type="entry name" value="Glyco_hydro_3_C"/>
    <property type="match status" value="1"/>
</dbReference>
<evidence type="ECO:0000313" key="7">
    <source>
        <dbReference type="EMBL" id="KAJ3483539.1"/>
    </source>
</evidence>
<comment type="caution">
    <text evidence="7">The sequence shown here is derived from an EMBL/GenBank/DDBJ whole genome shotgun (WGS) entry which is preliminary data.</text>
</comment>
<dbReference type="EMBL" id="JANAWD010000224">
    <property type="protein sequence ID" value="KAJ3483539.1"/>
    <property type="molecule type" value="Genomic_DNA"/>
</dbReference>
<organism evidence="7 8">
    <name type="scientific">Meripilus lineatus</name>
    <dbReference type="NCBI Taxonomy" id="2056292"/>
    <lineage>
        <taxon>Eukaryota</taxon>
        <taxon>Fungi</taxon>
        <taxon>Dikarya</taxon>
        <taxon>Basidiomycota</taxon>
        <taxon>Agaricomycotina</taxon>
        <taxon>Agaricomycetes</taxon>
        <taxon>Polyporales</taxon>
        <taxon>Meripilaceae</taxon>
        <taxon>Meripilus</taxon>
    </lineage>
</organism>
<dbReference type="InterPro" id="IPR011658">
    <property type="entry name" value="PA14_dom"/>
</dbReference>
<dbReference type="InterPro" id="IPR036962">
    <property type="entry name" value="Glyco_hydro_3_N_sf"/>
</dbReference>
<keyword evidence="8" id="KW-1185">Reference proteome</keyword>
<dbReference type="Proteomes" id="UP001212997">
    <property type="component" value="Unassembled WGS sequence"/>
</dbReference>
<dbReference type="SMART" id="SM01217">
    <property type="entry name" value="Fn3_like"/>
    <property type="match status" value="1"/>
</dbReference>
<dbReference type="PANTHER" id="PTHR42715">
    <property type="entry name" value="BETA-GLUCOSIDASE"/>
    <property type="match status" value="1"/>
</dbReference>
<dbReference type="SMART" id="SM00758">
    <property type="entry name" value="PA14"/>
    <property type="match status" value="1"/>
</dbReference>
<feature type="domain" description="PA14" evidence="6">
    <location>
        <begin position="411"/>
        <end position="575"/>
    </location>
</feature>
<dbReference type="Pfam" id="PF14310">
    <property type="entry name" value="Fn3-like"/>
    <property type="match status" value="1"/>
</dbReference>
<dbReference type="PANTHER" id="PTHR42715:SF27">
    <property type="entry name" value="BETA-GLUCOSIDASE-RELATED"/>
    <property type="match status" value="1"/>
</dbReference>
<dbReference type="Gene3D" id="2.60.120.260">
    <property type="entry name" value="Galactose-binding domain-like"/>
    <property type="match status" value="1"/>
</dbReference>
<evidence type="ECO:0000256" key="5">
    <source>
        <dbReference type="ARBA" id="ARBA00023295"/>
    </source>
</evidence>
<evidence type="ECO:0000256" key="2">
    <source>
        <dbReference type="ARBA" id="ARBA00005336"/>
    </source>
</evidence>
<dbReference type="PROSITE" id="PS51820">
    <property type="entry name" value="PA14"/>
    <property type="match status" value="1"/>
</dbReference>
<dbReference type="EC" id="3.2.1.21" evidence="3"/>
<dbReference type="InterPro" id="IPR037524">
    <property type="entry name" value="PA14/GLEYA"/>
</dbReference>
<evidence type="ECO:0000256" key="1">
    <source>
        <dbReference type="ARBA" id="ARBA00000448"/>
    </source>
</evidence>
<sequence length="859" mass="94348">MAPSDFAKASIPDTVENLTTDEAILLTAGVGFWHTHAIPRLGIPAVKVSDGPNGVRGNHFFMGTPAKCLPSATALGATFDPILVEEMGLKLLAEEAKSRAASVLLAPTCNIQRNPLGGRSFESFSEDPHLSGMIAAAYVNGVQKGGIGITIKHFVANDKENDRMAYDSILSERALREIYLMPFMLAEKYSKPWSFMTAYNRVNGTHASENPHLLQDILRKEWGSNALIMSDWFGVYSIDHAINAGLDLEMPGTNKWRTLDLMNRSIDSRKIMVRTVKERAQKVLEFVQKCAKAAPEVLDGDGIEHTRESDEDRAVMRRLAAQSIVLLKNEGGLLPLQPQKQGFKRIAIVGGNAKAIVLSGGGSAALKPSFFVTPFDGITQALGSDVQITYSEGARATMTSPTLDFEIVTEKGERGWIGEFFAHENDDSMVPLSTPIKIQYIDETRAFFSTSYPEGITKRWSLKLKGFLKPRPVDTLFEFGLASSGRAKLFVDGELVIDNWTRQRRGDIFFGSGSMEEFGTYPLKAGVSHSILVEYCNVRAPADTDPVEAIMDTNPGVRLGGAEANNPDNLMEEAVRIAQDADAVIAVVGLNSDWETEGYDRTTLALPGRTDELVSRIAKANKNTIVVTQSGSSITLPWADEVSAIVHSWYLGNVTGEAIGDVLTGKVNPSAKLSLTFPKRLEDVPSYGHFHSENGKVRYGEDIFVGYKHFHNRKISPEFHFGHGLSYTTFEYSNLRVSDPVLLEGDMEVSVELEIKNTGPVVGSEVVQLYVTLPATSDLTHPPLSLKAFTKVRDLAPGESRDVSLKLDKYAASYWEDRISRWVVERGDYLVRVGRSSAPEGLKLSGKFSVPKTFEWNGL</sequence>
<dbReference type="SUPFAM" id="SSF52279">
    <property type="entry name" value="Beta-D-glucan exohydrolase, C-terminal domain"/>
    <property type="match status" value="1"/>
</dbReference>
<name>A0AAD5V1L6_9APHY</name>
<dbReference type="InterPro" id="IPR017853">
    <property type="entry name" value="GH"/>
</dbReference>
<dbReference type="InterPro" id="IPR050288">
    <property type="entry name" value="Cellulose_deg_GH3"/>
</dbReference>
<dbReference type="InterPro" id="IPR026891">
    <property type="entry name" value="Fn3-like"/>
</dbReference>
<dbReference type="FunFam" id="2.60.40.10:FF:000495">
    <property type="entry name" value="Periplasmic beta-glucosidase"/>
    <property type="match status" value="1"/>
</dbReference>
<keyword evidence="4" id="KW-0378">Hydrolase</keyword>
<accession>A0AAD5V1L6</accession>
<dbReference type="InterPro" id="IPR036881">
    <property type="entry name" value="Glyco_hydro_3_C_sf"/>
</dbReference>
<reference evidence="7" key="1">
    <citation type="submission" date="2022-07" db="EMBL/GenBank/DDBJ databases">
        <title>Genome Sequence of Physisporinus lineatus.</title>
        <authorList>
            <person name="Buettner E."/>
        </authorList>
    </citation>
    <scope>NUCLEOTIDE SEQUENCE</scope>
    <source>
        <strain evidence="7">VT162</strain>
    </source>
</reference>
<dbReference type="Gene3D" id="3.40.50.1700">
    <property type="entry name" value="Glycoside hydrolase family 3 C-terminal domain"/>
    <property type="match status" value="1"/>
</dbReference>
<dbReference type="InterPro" id="IPR013783">
    <property type="entry name" value="Ig-like_fold"/>
</dbReference>
<evidence type="ECO:0000256" key="4">
    <source>
        <dbReference type="ARBA" id="ARBA00022801"/>
    </source>
</evidence>
<evidence type="ECO:0000259" key="6">
    <source>
        <dbReference type="PROSITE" id="PS51820"/>
    </source>
</evidence>
<evidence type="ECO:0000313" key="8">
    <source>
        <dbReference type="Proteomes" id="UP001212997"/>
    </source>
</evidence>
<dbReference type="GO" id="GO:0009251">
    <property type="term" value="P:glucan catabolic process"/>
    <property type="evidence" value="ECO:0007669"/>
    <property type="project" value="TreeGrafter"/>
</dbReference>
<protein>
    <recommendedName>
        <fullName evidence="3">beta-glucosidase</fullName>
        <ecNumber evidence="3">3.2.1.21</ecNumber>
    </recommendedName>
</protein>
<dbReference type="Gene3D" id="3.20.20.300">
    <property type="entry name" value="Glycoside hydrolase, family 3, N-terminal domain"/>
    <property type="match status" value="1"/>
</dbReference>
<keyword evidence="5" id="KW-0326">Glycosidase</keyword>
<comment type="similarity">
    <text evidence="2">Belongs to the glycosyl hydrolase 3 family.</text>
</comment>
<dbReference type="Pfam" id="PF07691">
    <property type="entry name" value="PA14"/>
    <property type="match status" value="1"/>
</dbReference>
<dbReference type="GO" id="GO:0008422">
    <property type="term" value="F:beta-glucosidase activity"/>
    <property type="evidence" value="ECO:0007669"/>
    <property type="project" value="UniProtKB-EC"/>
</dbReference>
<evidence type="ECO:0000256" key="3">
    <source>
        <dbReference type="ARBA" id="ARBA00012744"/>
    </source>
</evidence>
<dbReference type="Pfam" id="PF00933">
    <property type="entry name" value="Glyco_hydro_3"/>
    <property type="match status" value="1"/>
</dbReference>